<proteinExistence type="predicted"/>
<protein>
    <submittedName>
        <fullName evidence="1">Inactive serine/threonine-protein kinase VRK3</fullName>
    </submittedName>
</protein>
<organism evidence="1 2">
    <name type="scientific">Camelus dromedarius</name>
    <name type="common">Dromedary</name>
    <name type="synonym">Arabian camel</name>
    <dbReference type="NCBI Taxonomy" id="9838"/>
    <lineage>
        <taxon>Eukaryota</taxon>
        <taxon>Metazoa</taxon>
        <taxon>Chordata</taxon>
        <taxon>Craniata</taxon>
        <taxon>Vertebrata</taxon>
        <taxon>Euteleostomi</taxon>
        <taxon>Mammalia</taxon>
        <taxon>Eutheria</taxon>
        <taxon>Laurasiatheria</taxon>
        <taxon>Artiodactyla</taxon>
        <taxon>Tylopoda</taxon>
        <taxon>Camelidae</taxon>
        <taxon>Camelus</taxon>
    </lineage>
</organism>
<dbReference type="Proteomes" id="UP000299084">
    <property type="component" value="Unassembled WGS sequence"/>
</dbReference>
<gene>
    <name evidence="1" type="ORF">Cadr_000012059</name>
</gene>
<accession>A0A5N4DUC4</accession>
<sequence length="90" mass="9940">MNTQATSSYAWALPQHLATLASGVHTSPSLLRVKPPDAAISETLQEYLKVVMALKYEEKPPYTALRNSLEALLQDLRVSAYDPLDLQMAP</sequence>
<dbReference type="EMBL" id="JWIN03000009">
    <property type="protein sequence ID" value="KAB1274666.1"/>
    <property type="molecule type" value="Genomic_DNA"/>
</dbReference>
<evidence type="ECO:0000313" key="2">
    <source>
        <dbReference type="Proteomes" id="UP000299084"/>
    </source>
</evidence>
<name>A0A5N4DUC4_CAMDR</name>
<dbReference type="Gene3D" id="1.10.510.10">
    <property type="entry name" value="Transferase(Phosphotransferase) domain 1"/>
    <property type="match status" value="1"/>
</dbReference>
<dbReference type="GO" id="GO:0016301">
    <property type="term" value="F:kinase activity"/>
    <property type="evidence" value="ECO:0007669"/>
    <property type="project" value="UniProtKB-KW"/>
</dbReference>
<evidence type="ECO:0000313" key="1">
    <source>
        <dbReference type="EMBL" id="KAB1274666.1"/>
    </source>
</evidence>
<keyword evidence="1" id="KW-0808">Transferase</keyword>
<reference evidence="1 2" key="1">
    <citation type="journal article" date="2019" name="Mol. Ecol. Resour.">
        <title>Improving Illumina assemblies with Hi-C and long reads: an example with the North African dromedary.</title>
        <authorList>
            <person name="Elbers J.P."/>
            <person name="Rogers M.F."/>
            <person name="Perelman P.L."/>
            <person name="Proskuryakova A.A."/>
            <person name="Serdyukova N.A."/>
            <person name="Johnson W.E."/>
            <person name="Horin P."/>
            <person name="Corander J."/>
            <person name="Murphy D."/>
            <person name="Burger P.A."/>
        </authorList>
    </citation>
    <scope>NUCLEOTIDE SEQUENCE [LARGE SCALE GENOMIC DNA]</scope>
    <source>
        <strain evidence="1">Drom800</strain>
        <tissue evidence="1">Blood</tissue>
    </source>
</reference>
<comment type="caution">
    <text evidence="1">The sequence shown here is derived from an EMBL/GenBank/DDBJ whole genome shotgun (WGS) entry which is preliminary data.</text>
</comment>
<keyword evidence="1" id="KW-0418">Kinase</keyword>
<keyword evidence="2" id="KW-1185">Reference proteome</keyword>
<dbReference type="AlphaFoldDB" id="A0A5N4DUC4"/>